<dbReference type="Pfam" id="PF11548">
    <property type="entry name" value="Receptor_IA-2"/>
    <property type="match status" value="1"/>
</dbReference>
<feature type="transmembrane region" description="Helical" evidence="14">
    <location>
        <begin position="617"/>
        <end position="640"/>
    </location>
</feature>
<dbReference type="InterPro" id="IPR003595">
    <property type="entry name" value="Tyr_Pase_cat"/>
</dbReference>
<name>A0A9F7R8U1_ICTPU</name>
<dbReference type="InterPro" id="IPR029403">
    <property type="entry name" value="RESP18_dom"/>
</dbReference>
<evidence type="ECO:0000256" key="4">
    <source>
        <dbReference type="ARBA" id="ARBA00022729"/>
    </source>
</evidence>
<feature type="domain" description="Tyrosine-protein phosphatase" evidence="16">
    <location>
        <begin position="748"/>
        <end position="1008"/>
    </location>
</feature>
<evidence type="ECO:0000256" key="1">
    <source>
        <dbReference type="ARBA" id="ARBA00004212"/>
    </source>
</evidence>
<feature type="chain" id="PRO_5039930106" evidence="15">
    <location>
        <begin position="27"/>
        <end position="1018"/>
    </location>
</feature>
<feature type="region of interest" description="Disordered" evidence="13">
    <location>
        <begin position="393"/>
        <end position="426"/>
    </location>
</feature>
<evidence type="ECO:0000313" key="19">
    <source>
        <dbReference type="RefSeq" id="XP_053537666.1"/>
    </source>
</evidence>
<dbReference type="FunFam" id="3.90.190.10:FF:000017">
    <property type="entry name" value="receptor-type tyrosine-protein phosphatase-like N isoform X2"/>
    <property type="match status" value="1"/>
</dbReference>
<evidence type="ECO:0000259" key="16">
    <source>
        <dbReference type="PROSITE" id="PS50055"/>
    </source>
</evidence>
<dbReference type="InterPro" id="IPR029021">
    <property type="entry name" value="Prot-tyrosine_phosphatase-like"/>
</dbReference>
<feature type="signal peptide" evidence="15">
    <location>
        <begin position="1"/>
        <end position="26"/>
    </location>
</feature>
<dbReference type="KEGG" id="ipu:108268213"/>
<sequence>MESPVLVSVLRLTPLLLLLLLRLSAASRKHGCLFEDDLCEPHEVCVNDGVFGQCQRFPVSELYTYDASPAALQRLRNLLQQLAQQGYTWQDDATQQVISRELLALPKIPLRRLGKNLPAFKLRAQTNDGDNRKYLQKLGFLPAEITSSKQGLQGNYKSKGVSDLMDLVMESNKRPPPPPSTSLLQLRPGPKKSYSWTRLKPVDQPELLDRTGLLSELQQYLTEPKERPAGPSQEKLQYFSLQHSPTAKAGNIPGVSRRPPRPRIDKLLFRSGAKQPTPQDSLSSLDEKFIQGLVKQLGQQNMDTLTLNDLDQLSEVITQALQVVDDVDGVKDREVMVNDESEMKKKLDPEGQLGKMSGEEFMSKDGKTKEIRPESEGKDKVLISQLLDFLDRNSSPEAADHPRDEKSLLGSFNHSQTPAGLKSAGVEIVQSRTTQTSVDLTKKKMEPDTVDLQPAGDAEVEQWLHGEKAVKAEAQRKESSAKEEDVEKKGGHVEKKFRVDVTAYSTPQHDGYFGYIVTQHSLSTDQGLNLMETLAKRANLRVTDFLQLSVLGPAVTFRVKPNAGNITTALLARVAVDQKGQLEKESGVKILEAGLSDRSRLNHIPVVTQSRLEPSNFLVLVLVSMAFVAVVLGLSGALFCMRRCSGHELKEKLVGMATDTGNDATATYQDLCRQRMAERSSEVFHHTTHTSRINSVSSQFSDGAMQSPSARSSTSSWSEEPAHSNMDISTGHMILAYMEDHLQNHDRLEKEWEALCGYQAEPSACSSAQDKNNARKNRPNGVLAYDHSRVTLKAENNQSSSDYINASLIMDHDPRNPAYISAQGPLSSTVADFWQMVWESGCVVIVMLTPLAENGTKQCHQYWPDEGSDLYHIYEVNLVSEHIWCEDFLVRSFYLKNIQTNETRTVTQFHFLSWMDQNVPESARTLLDFRRKVNKCYRGRSCPIIIHCSDGSGRSGTYILIDMVLNKMAKGAKEIDIAATLEHLRDQRAGMVHTKEQFEFALTAVAEEVNAILKALPQ</sequence>
<dbReference type="SMART" id="SM00404">
    <property type="entry name" value="PTPc_motif"/>
    <property type="match status" value="1"/>
</dbReference>
<dbReference type="GO" id="GO:0051046">
    <property type="term" value="P:regulation of secretion"/>
    <property type="evidence" value="ECO:0007669"/>
    <property type="project" value="TreeGrafter"/>
</dbReference>
<keyword evidence="7 14" id="KW-0472">Membrane</keyword>
<organism evidence="18 19">
    <name type="scientific">Ictalurus punctatus</name>
    <name type="common">Channel catfish</name>
    <name type="synonym">Silurus punctatus</name>
    <dbReference type="NCBI Taxonomy" id="7998"/>
    <lineage>
        <taxon>Eukaryota</taxon>
        <taxon>Metazoa</taxon>
        <taxon>Chordata</taxon>
        <taxon>Craniata</taxon>
        <taxon>Vertebrata</taxon>
        <taxon>Euteleostomi</taxon>
        <taxon>Actinopterygii</taxon>
        <taxon>Neopterygii</taxon>
        <taxon>Teleostei</taxon>
        <taxon>Ostariophysi</taxon>
        <taxon>Siluriformes</taxon>
        <taxon>Ictaluridae</taxon>
        <taxon>Ictalurus</taxon>
    </lineage>
</organism>
<dbReference type="SMART" id="SM01305">
    <property type="entry name" value="RESP18"/>
    <property type="match status" value="1"/>
</dbReference>
<evidence type="ECO:0000259" key="17">
    <source>
        <dbReference type="PROSITE" id="PS50056"/>
    </source>
</evidence>
<feature type="region of interest" description="Disordered" evidence="13">
    <location>
        <begin position="170"/>
        <end position="190"/>
    </location>
</feature>
<evidence type="ECO:0000256" key="15">
    <source>
        <dbReference type="SAM" id="SignalP"/>
    </source>
</evidence>
<feature type="compositionally biased region" description="Low complexity" evidence="13">
    <location>
        <begin position="707"/>
        <end position="719"/>
    </location>
</feature>
<protein>
    <submittedName>
        <fullName evidence="19">Receptor-type tyrosine-protein phosphatase N2</fullName>
    </submittedName>
</protein>
<dbReference type="PROSITE" id="PS50056">
    <property type="entry name" value="TYR_PHOSPHATASE_2"/>
    <property type="match status" value="1"/>
</dbReference>
<dbReference type="PROSITE" id="PS50055">
    <property type="entry name" value="TYR_PHOSPHATASE_PTP"/>
    <property type="match status" value="1"/>
</dbReference>
<dbReference type="SMART" id="SM00194">
    <property type="entry name" value="PTPc"/>
    <property type="match status" value="1"/>
</dbReference>
<dbReference type="InterPro" id="IPR016130">
    <property type="entry name" value="Tyr_Pase_AS"/>
</dbReference>
<evidence type="ECO:0000313" key="18">
    <source>
        <dbReference type="Proteomes" id="UP000221080"/>
    </source>
</evidence>
<keyword evidence="10" id="KW-0968">Cytoplasmic vesicle</keyword>
<keyword evidence="3 14" id="KW-0812">Transmembrane</keyword>
<dbReference type="GO" id="GO:0030141">
    <property type="term" value="C:secretory granule"/>
    <property type="evidence" value="ECO:0007669"/>
    <property type="project" value="InterPro"/>
</dbReference>
<dbReference type="PANTHER" id="PTHR46106">
    <property type="entry name" value="IA-2 PROTEIN TYROSINE PHOSPHATASE, ISOFORM C"/>
    <property type="match status" value="1"/>
</dbReference>
<dbReference type="InterPro" id="IPR021613">
    <property type="entry name" value="Receptor_IA-2_dom"/>
</dbReference>
<keyword evidence="5 14" id="KW-1133">Transmembrane helix</keyword>
<dbReference type="InterPro" id="IPR000242">
    <property type="entry name" value="PTP_cat"/>
</dbReference>
<evidence type="ECO:0000256" key="5">
    <source>
        <dbReference type="ARBA" id="ARBA00022989"/>
    </source>
</evidence>
<feature type="compositionally biased region" description="Polar residues" evidence="13">
    <location>
        <begin position="695"/>
        <end position="706"/>
    </location>
</feature>
<keyword evidence="8 19" id="KW-0675">Receptor</keyword>
<dbReference type="InterPro" id="IPR033522">
    <property type="entry name" value="IA-2/IA-2_beta"/>
</dbReference>
<evidence type="ECO:0000256" key="6">
    <source>
        <dbReference type="ARBA" id="ARBA00023018"/>
    </source>
</evidence>
<keyword evidence="9" id="KW-0325">Glycoprotein</keyword>
<evidence type="ECO:0000256" key="9">
    <source>
        <dbReference type="ARBA" id="ARBA00023180"/>
    </source>
</evidence>
<dbReference type="RefSeq" id="XP_053537666.1">
    <property type="nucleotide sequence ID" value="XM_053681691.1"/>
</dbReference>
<evidence type="ECO:0000256" key="12">
    <source>
        <dbReference type="ARBA" id="ARBA00034103"/>
    </source>
</evidence>
<dbReference type="PRINTS" id="PR00700">
    <property type="entry name" value="PRTYPHPHTASE"/>
</dbReference>
<gene>
    <name evidence="19" type="primary">ptprn2</name>
</gene>
<feature type="domain" description="Tyrosine specific protein phosphatases" evidence="17">
    <location>
        <begin position="927"/>
        <end position="999"/>
    </location>
</feature>
<comment type="similarity">
    <text evidence="11">Belongs to the protein-tyrosine phosphatase family. Receptor class 8 subfamily.</text>
</comment>
<evidence type="ECO:0000256" key="10">
    <source>
        <dbReference type="ARBA" id="ARBA00023329"/>
    </source>
</evidence>
<feature type="region of interest" description="Disordered" evidence="13">
    <location>
        <begin position="695"/>
        <end position="725"/>
    </location>
</feature>
<evidence type="ECO:0000256" key="7">
    <source>
        <dbReference type="ARBA" id="ARBA00023136"/>
    </source>
</evidence>
<keyword evidence="2" id="KW-0597">Phosphoprotein</keyword>
<dbReference type="GO" id="GO:0045202">
    <property type="term" value="C:synapse"/>
    <property type="evidence" value="ECO:0007669"/>
    <property type="project" value="UniProtKB-SubCell"/>
</dbReference>
<dbReference type="Pfam" id="PF14948">
    <property type="entry name" value="RESP18"/>
    <property type="match status" value="1"/>
</dbReference>
<dbReference type="InterPro" id="IPR000387">
    <property type="entry name" value="Tyr_Pase_dom"/>
</dbReference>
<evidence type="ECO:0000256" key="2">
    <source>
        <dbReference type="ARBA" id="ARBA00022553"/>
    </source>
</evidence>
<dbReference type="PROSITE" id="PS00383">
    <property type="entry name" value="TYR_PHOSPHATASE_1"/>
    <property type="match status" value="1"/>
</dbReference>
<dbReference type="GO" id="GO:0035773">
    <property type="term" value="P:insulin secretion involved in cellular response to glucose stimulus"/>
    <property type="evidence" value="ECO:0007669"/>
    <property type="project" value="TreeGrafter"/>
</dbReference>
<dbReference type="CTD" id="5799"/>
<dbReference type="Gene3D" id="3.30.70.2470">
    <property type="entry name" value="Protein-tyrosine phosphatase receptor IA-2 ectodomain"/>
    <property type="match status" value="1"/>
</dbReference>
<dbReference type="InterPro" id="IPR038112">
    <property type="entry name" value="Receptor_IA-2_ectodomain_sf"/>
</dbReference>
<dbReference type="PANTHER" id="PTHR46106:SF5">
    <property type="entry name" value="RECEPTOR-TYPE TYROSINE-PROTEIN PHOSPHATASE N2"/>
    <property type="match status" value="1"/>
</dbReference>
<comment type="subcellular location">
    <subcellularLocation>
        <location evidence="1">Cytoplasmic vesicle</location>
        <location evidence="1">Secretory vesicle membrane</location>
        <topology evidence="1">Single-pass type I membrane protein</topology>
    </subcellularLocation>
    <subcellularLocation>
        <location evidence="12">Synapse</location>
    </subcellularLocation>
</comment>
<dbReference type="SUPFAM" id="SSF52799">
    <property type="entry name" value="(Phosphotyrosine protein) phosphatases II"/>
    <property type="match status" value="1"/>
</dbReference>
<evidence type="ECO:0000256" key="14">
    <source>
        <dbReference type="SAM" id="Phobius"/>
    </source>
</evidence>
<dbReference type="GO" id="GO:0004725">
    <property type="term" value="F:protein tyrosine phosphatase activity"/>
    <property type="evidence" value="ECO:0007669"/>
    <property type="project" value="InterPro"/>
</dbReference>
<evidence type="ECO:0000256" key="3">
    <source>
        <dbReference type="ARBA" id="ARBA00022692"/>
    </source>
</evidence>
<evidence type="ECO:0000256" key="13">
    <source>
        <dbReference type="SAM" id="MobiDB-lite"/>
    </source>
</evidence>
<reference evidence="19" key="2">
    <citation type="submission" date="2025-08" db="UniProtKB">
        <authorList>
            <consortium name="RefSeq"/>
        </authorList>
    </citation>
    <scope>IDENTIFICATION</scope>
    <source>
        <tissue evidence="19">Blood</tissue>
    </source>
</reference>
<keyword evidence="18" id="KW-1185">Reference proteome</keyword>
<dbReference type="GO" id="GO:0030658">
    <property type="term" value="C:transport vesicle membrane"/>
    <property type="evidence" value="ECO:0007669"/>
    <property type="project" value="UniProtKB-SubCell"/>
</dbReference>
<feature type="region of interest" description="Disordered" evidence="13">
    <location>
        <begin position="342"/>
        <end position="377"/>
    </location>
</feature>
<reference evidence="18" key="1">
    <citation type="journal article" date="2016" name="Nat. Commun.">
        <title>The channel catfish genome sequence provides insights into the evolution of scale formation in teleosts.</title>
        <authorList>
            <person name="Liu Z."/>
            <person name="Liu S."/>
            <person name="Yao J."/>
            <person name="Bao L."/>
            <person name="Zhang J."/>
            <person name="Li Y."/>
            <person name="Jiang C."/>
            <person name="Sun L."/>
            <person name="Wang R."/>
            <person name="Zhang Y."/>
            <person name="Zhou T."/>
            <person name="Zeng Q."/>
            <person name="Fu Q."/>
            <person name="Gao S."/>
            <person name="Li N."/>
            <person name="Koren S."/>
            <person name="Jiang Y."/>
            <person name="Zimin A."/>
            <person name="Xu P."/>
            <person name="Phillippy A.M."/>
            <person name="Geng X."/>
            <person name="Song L."/>
            <person name="Sun F."/>
            <person name="Li C."/>
            <person name="Wang X."/>
            <person name="Chen A."/>
            <person name="Jin Y."/>
            <person name="Yuan Z."/>
            <person name="Yang Y."/>
            <person name="Tan S."/>
            <person name="Peatman E."/>
            <person name="Lu J."/>
            <person name="Qin Z."/>
            <person name="Dunham R."/>
            <person name="Li Z."/>
            <person name="Sonstegard T."/>
            <person name="Feng J."/>
            <person name="Danzmann R.G."/>
            <person name="Schroeder S."/>
            <person name="Scheffler B."/>
            <person name="Duke M.V."/>
            <person name="Ballard L."/>
            <person name="Kucuktas H."/>
            <person name="Kaltenboeck L."/>
            <person name="Liu H."/>
            <person name="Armbruster J."/>
            <person name="Xie Y."/>
            <person name="Kirby M.L."/>
            <person name="Tian Y."/>
            <person name="Flanagan M.E."/>
            <person name="Mu W."/>
            <person name="Waldbieser G.C."/>
        </authorList>
    </citation>
    <scope>NUCLEOTIDE SEQUENCE [LARGE SCALE GENOMIC DNA]</scope>
    <source>
        <strain evidence="18">SDA103</strain>
    </source>
</reference>
<dbReference type="OrthoDB" id="9880441at2759"/>
<evidence type="ECO:0000256" key="8">
    <source>
        <dbReference type="ARBA" id="ARBA00023170"/>
    </source>
</evidence>
<dbReference type="Proteomes" id="UP000221080">
    <property type="component" value="Chromosome 7"/>
</dbReference>
<proteinExistence type="inferred from homology"/>
<keyword evidence="6" id="KW-0770">Synapse</keyword>
<accession>A0A9F7R8U1</accession>
<evidence type="ECO:0000256" key="11">
    <source>
        <dbReference type="ARBA" id="ARBA00025723"/>
    </source>
</evidence>
<feature type="compositionally biased region" description="Basic and acidic residues" evidence="13">
    <location>
        <begin position="398"/>
        <end position="407"/>
    </location>
</feature>
<dbReference type="AlphaFoldDB" id="A0A9F7R8U1"/>
<dbReference type="Pfam" id="PF00102">
    <property type="entry name" value="Y_phosphatase"/>
    <property type="match status" value="1"/>
</dbReference>
<feature type="compositionally biased region" description="Basic and acidic residues" evidence="13">
    <location>
        <begin position="357"/>
        <end position="377"/>
    </location>
</feature>
<dbReference type="Gene3D" id="3.90.190.10">
    <property type="entry name" value="Protein tyrosine phosphatase superfamily"/>
    <property type="match status" value="1"/>
</dbReference>
<keyword evidence="4 15" id="KW-0732">Signal</keyword>
<dbReference type="GeneID" id="108268213"/>